<protein>
    <submittedName>
        <fullName evidence="2">Uncharacterized protein</fullName>
    </submittedName>
</protein>
<accession>A0AA88WAB7</accession>
<comment type="caution">
    <text evidence="2">The sequence shown here is derived from an EMBL/GenBank/DDBJ whole genome shotgun (WGS) entry which is preliminary data.</text>
</comment>
<dbReference type="PANTHER" id="PTHR38364:SF1">
    <property type="entry name" value="OS04G0475300 PROTEIN"/>
    <property type="match status" value="1"/>
</dbReference>
<organism evidence="2 3">
    <name type="scientific">Escallonia herrerae</name>
    <dbReference type="NCBI Taxonomy" id="1293975"/>
    <lineage>
        <taxon>Eukaryota</taxon>
        <taxon>Viridiplantae</taxon>
        <taxon>Streptophyta</taxon>
        <taxon>Embryophyta</taxon>
        <taxon>Tracheophyta</taxon>
        <taxon>Spermatophyta</taxon>
        <taxon>Magnoliopsida</taxon>
        <taxon>eudicotyledons</taxon>
        <taxon>Gunneridae</taxon>
        <taxon>Pentapetalae</taxon>
        <taxon>asterids</taxon>
        <taxon>campanulids</taxon>
        <taxon>Escalloniales</taxon>
        <taxon>Escalloniaceae</taxon>
        <taxon>Escallonia</taxon>
    </lineage>
</organism>
<keyword evidence="1" id="KW-1133">Transmembrane helix</keyword>
<dbReference type="AlphaFoldDB" id="A0AA88WAB7"/>
<evidence type="ECO:0000256" key="1">
    <source>
        <dbReference type="SAM" id="Phobius"/>
    </source>
</evidence>
<reference evidence="2" key="1">
    <citation type="submission" date="2022-12" db="EMBL/GenBank/DDBJ databases">
        <title>Draft genome assemblies for two species of Escallonia (Escalloniales).</title>
        <authorList>
            <person name="Chanderbali A."/>
            <person name="Dervinis C."/>
            <person name="Anghel I."/>
            <person name="Soltis D."/>
            <person name="Soltis P."/>
            <person name="Zapata F."/>
        </authorList>
    </citation>
    <scope>NUCLEOTIDE SEQUENCE</scope>
    <source>
        <strain evidence="2">UCBG64.0493</strain>
        <tissue evidence="2">Leaf</tissue>
    </source>
</reference>
<dbReference type="PANTHER" id="PTHR38364">
    <property type="entry name" value="OSJNBA0022H21.9 PROTEIN"/>
    <property type="match status" value="1"/>
</dbReference>
<keyword evidence="1" id="KW-0472">Membrane</keyword>
<proteinExistence type="predicted"/>
<evidence type="ECO:0000313" key="3">
    <source>
        <dbReference type="Proteomes" id="UP001188597"/>
    </source>
</evidence>
<name>A0AA88WAB7_9ASTE</name>
<dbReference type="EMBL" id="JAVXUP010000681">
    <property type="protein sequence ID" value="KAK3023047.1"/>
    <property type="molecule type" value="Genomic_DNA"/>
</dbReference>
<sequence>MERNEFTAAFANREVVFFVVDKPSNHEIMEDTTWEQKLQALIHILTHPTITPSLHSQLFISTQVPCYLNWDYPPTLCPRSSTTFPPLHLRWAFSLFLKRVSRFGLPQTSWRSKCPYHQPPPLILAKGLEEARWGEEEKRDYVRKRLRRKRLGSDVHPLIPILVPNLLLLSLLLWNPFPSDES</sequence>
<gene>
    <name evidence="2" type="ORF">RJ639_044837</name>
</gene>
<evidence type="ECO:0000313" key="2">
    <source>
        <dbReference type="EMBL" id="KAK3023047.1"/>
    </source>
</evidence>
<keyword evidence="1" id="KW-0812">Transmembrane</keyword>
<keyword evidence="3" id="KW-1185">Reference proteome</keyword>
<dbReference type="Proteomes" id="UP001188597">
    <property type="component" value="Unassembled WGS sequence"/>
</dbReference>
<feature type="transmembrane region" description="Helical" evidence="1">
    <location>
        <begin position="155"/>
        <end position="174"/>
    </location>
</feature>